<dbReference type="GO" id="GO:0006520">
    <property type="term" value="P:amino acid metabolic process"/>
    <property type="evidence" value="ECO:0007669"/>
    <property type="project" value="InterPro"/>
</dbReference>
<evidence type="ECO:0000256" key="7">
    <source>
        <dbReference type="HAMAP-Rule" id="MF_00001"/>
    </source>
</evidence>
<dbReference type="SUPFAM" id="SSF53671">
    <property type="entry name" value="Aspartate/ornithine carbamoyltransferase"/>
    <property type="match status" value="1"/>
</dbReference>
<comment type="pathway">
    <text evidence="1 7">Pyrimidine metabolism; UMP biosynthesis via de novo pathway; (S)-dihydroorotate from bicarbonate: step 2/3.</text>
</comment>
<dbReference type="EC" id="2.1.3.2" evidence="7"/>
<feature type="binding site" evidence="7">
    <location>
        <position position="264"/>
    </location>
    <ligand>
        <name>carbamoyl phosphate</name>
        <dbReference type="ChEBI" id="CHEBI:58228"/>
    </ligand>
</feature>
<protein>
    <recommendedName>
        <fullName evidence="7">Aspartate carbamoyltransferase</fullName>
        <ecNumber evidence="7">2.1.3.2</ecNumber>
    </recommendedName>
    <alternativeName>
        <fullName evidence="7">Aspartate transcarbamylase</fullName>
        <shortName evidence="7">ATCase</shortName>
    </alternativeName>
</protein>
<feature type="binding site" evidence="7">
    <location>
        <position position="265"/>
    </location>
    <ligand>
        <name>carbamoyl phosphate</name>
        <dbReference type="ChEBI" id="CHEBI:58228"/>
    </ligand>
</feature>
<dbReference type="NCBIfam" id="NF002032">
    <property type="entry name" value="PRK00856.1"/>
    <property type="match status" value="1"/>
</dbReference>
<dbReference type="PROSITE" id="PS00097">
    <property type="entry name" value="CARBAMOYLTRANSFERASE"/>
    <property type="match status" value="1"/>
</dbReference>
<dbReference type="InterPro" id="IPR002082">
    <property type="entry name" value="Asp_carbamoyltransf"/>
</dbReference>
<dbReference type="InterPro" id="IPR036901">
    <property type="entry name" value="Asp/Orn_carbamoylTrfase_sf"/>
</dbReference>
<dbReference type="GO" id="GO:0006207">
    <property type="term" value="P:'de novo' pyrimidine nucleobase biosynthetic process"/>
    <property type="evidence" value="ECO:0007669"/>
    <property type="project" value="InterPro"/>
</dbReference>
<dbReference type="UniPathway" id="UPA00070">
    <property type="reaction ID" value="UER00116"/>
</dbReference>
<dbReference type="GO" id="GO:0004070">
    <property type="term" value="F:aspartate carbamoyltransferase activity"/>
    <property type="evidence" value="ECO:0007669"/>
    <property type="project" value="UniProtKB-UniRule"/>
</dbReference>
<gene>
    <name evidence="7" type="primary">pyrB</name>
    <name evidence="10" type="ORF">A2024_05130</name>
</gene>
<dbReference type="InterPro" id="IPR006130">
    <property type="entry name" value="Asp/Orn_carbamoylTrfase"/>
</dbReference>
<comment type="catalytic activity">
    <reaction evidence="6 7">
        <text>carbamoyl phosphate + L-aspartate = N-carbamoyl-L-aspartate + phosphate + H(+)</text>
        <dbReference type="Rhea" id="RHEA:20013"/>
        <dbReference type="ChEBI" id="CHEBI:15378"/>
        <dbReference type="ChEBI" id="CHEBI:29991"/>
        <dbReference type="ChEBI" id="CHEBI:32814"/>
        <dbReference type="ChEBI" id="CHEBI:43474"/>
        <dbReference type="ChEBI" id="CHEBI:58228"/>
        <dbReference type="EC" id="2.1.3.2"/>
    </reaction>
</comment>
<feature type="binding site" evidence="7">
    <location>
        <position position="136"/>
    </location>
    <ligand>
        <name>carbamoyl phosphate</name>
        <dbReference type="ChEBI" id="CHEBI:58228"/>
    </ligand>
</feature>
<evidence type="ECO:0000256" key="2">
    <source>
        <dbReference type="ARBA" id="ARBA00008896"/>
    </source>
</evidence>
<sequence length="317" mass="34658">MKWNKKDLLDLESLSAEEMNMILDTAKSFREVLNRPIKKVPILRGKTIVNMFFEPSTRTSASFDMAAKRLMADTVNISPKTSAVQKGETLLDTARNLEAMKIDLVVMRHASSGAPHFLASRIKAGVINAGDGQHAHPTQGLLDMFTIKEKRGGFEGLKVLIVGDVTHSRVARSNINGLLKLGAQVSVCGPSTLIPIGIEQLGVKVYYNLDEAIPQADVINVLRLQLERQKKGLLPSLREYSLHFCLDKERMAKAKGDVTIMHPGPMNRGIEIDPDVADGERSVILDQVTNGVAVRMAVLYLLSGGDAPLAEAIKKEA</sequence>
<dbReference type="Gene3D" id="3.40.50.1370">
    <property type="entry name" value="Aspartate/ornithine carbamoyltransferase"/>
    <property type="match status" value="2"/>
</dbReference>
<organism evidence="10 11">
    <name type="scientific">Candidatus Edwardsbacteria bacterium GWF2_54_11</name>
    <dbReference type="NCBI Taxonomy" id="1817851"/>
    <lineage>
        <taxon>Bacteria</taxon>
        <taxon>Candidatus Edwardsiibacteriota</taxon>
    </lineage>
</organism>
<dbReference type="InterPro" id="IPR006131">
    <property type="entry name" value="Asp_carbamoyltransf_Asp/Orn-bd"/>
</dbReference>
<feature type="binding site" evidence="7">
    <location>
        <position position="169"/>
    </location>
    <ligand>
        <name>L-aspartate</name>
        <dbReference type="ChEBI" id="CHEBI:29991"/>
    </ligand>
</feature>
<dbReference type="NCBIfam" id="TIGR00670">
    <property type="entry name" value="asp_carb_tr"/>
    <property type="match status" value="1"/>
</dbReference>
<evidence type="ECO:0000256" key="1">
    <source>
        <dbReference type="ARBA" id="ARBA00004852"/>
    </source>
</evidence>
<feature type="binding site" evidence="7">
    <location>
        <position position="58"/>
    </location>
    <ligand>
        <name>carbamoyl phosphate</name>
        <dbReference type="ChEBI" id="CHEBI:58228"/>
    </ligand>
</feature>
<evidence type="ECO:0000313" key="11">
    <source>
        <dbReference type="Proteomes" id="UP000177230"/>
    </source>
</evidence>
<dbReference type="InterPro" id="IPR006132">
    <property type="entry name" value="Asp/Orn_carbamoyltranf_P-bd"/>
</dbReference>
<evidence type="ECO:0000256" key="4">
    <source>
        <dbReference type="ARBA" id="ARBA00022975"/>
    </source>
</evidence>
<feature type="domain" description="Aspartate/ornithine carbamoyltransferase Asp/Orn-binding" evidence="8">
    <location>
        <begin position="155"/>
        <end position="302"/>
    </location>
</feature>
<evidence type="ECO:0000256" key="6">
    <source>
        <dbReference type="ARBA" id="ARBA00048859"/>
    </source>
</evidence>
<evidence type="ECO:0000259" key="8">
    <source>
        <dbReference type="Pfam" id="PF00185"/>
    </source>
</evidence>
<dbReference type="PRINTS" id="PR00100">
    <property type="entry name" value="AOTCASE"/>
</dbReference>
<name>A0A1F5R432_9BACT</name>
<dbReference type="GO" id="GO:0016597">
    <property type="term" value="F:amino acid binding"/>
    <property type="evidence" value="ECO:0007669"/>
    <property type="project" value="InterPro"/>
</dbReference>
<proteinExistence type="inferred from homology"/>
<comment type="subunit">
    <text evidence="7">Heterododecamer (2C3:3R2) of six catalytic PyrB chains organized as two trimers (C3), and six regulatory PyrI chains organized as three dimers (R2).</text>
</comment>
<dbReference type="PANTHER" id="PTHR45753:SF6">
    <property type="entry name" value="ASPARTATE CARBAMOYLTRANSFERASE"/>
    <property type="match status" value="1"/>
</dbReference>
<evidence type="ECO:0000256" key="5">
    <source>
        <dbReference type="ARBA" id="ARBA00043884"/>
    </source>
</evidence>
<feature type="binding site" evidence="7">
    <location>
        <position position="139"/>
    </location>
    <ligand>
        <name>carbamoyl phosphate</name>
        <dbReference type="ChEBI" id="CHEBI:58228"/>
    </ligand>
</feature>
<feature type="domain" description="Aspartate/ornithine carbamoyltransferase carbamoyl-P binding" evidence="9">
    <location>
        <begin position="6"/>
        <end position="149"/>
    </location>
</feature>
<evidence type="ECO:0000259" key="9">
    <source>
        <dbReference type="Pfam" id="PF02729"/>
    </source>
</evidence>
<keyword evidence="4 7" id="KW-0665">Pyrimidine biosynthesis</keyword>
<dbReference type="Pfam" id="PF00185">
    <property type="entry name" value="OTCace"/>
    <property type="match status" value="1"/>
</dbReference>
<accession>A0A1F5R432</accession>
<reference evidence="10 11" key="1">
    <citation type="journal article" date="2016" name="Nat. Commun.">
        <title>Thousands of microbial genomes shed light on interconnected biogeochemical processes in an aquifer system.</title>
        <authorList>
            <person name="Anantharaman K."/>
            <person name="Brown C.T."/>
            <person name="Hug L.A."/>
            <person name="Sharon I."/>
            <person name="Castelle C.J."/>
            <person name="Probst A.J."/>
            <person name="Thomas B.C."/>
            <person name="Singh A."/>
            <person name="Wilkins M.J."/>
            <person name="Karaoz U."/>
            <person name="Brodie E.L."/>
            <person name="Williams K.H."/>
            <person name="Hubbard S.S."/>
            <person name="Banfield J.F."/>
        </authorList>
    </citation>
    <scope>NUCLEOTIDE SEQUENCE [LARGE SCALE GENOMIC DNA]</scope>
</reference>
<evidence type="ECO:0000313" key="10">
    <source>
        <dbReference type="EMBL" id="OGF09224.1"/>
    </source>
</evidence>
<comment type="caution">
    <text evidence="10">The sequence shown here is derived from an EMBL/GenBank/DDBJ whole genome shotgun (WGS) entry which is preliminary data.</text>
</comment>
<dbReference type="Proteomes" id="UP000177230">
    <property type="component" value="Unassembled WGS sequence"/>
</dbReference>
<evidence type="ECO:0000256" key="3">
    <source>
        <dbReference type="ARBA" id="ARBA00022679"/>
    </source>
</evidence>
<comment type="function">
    <text evidence="5 7">Catalyzes the condensation of carbamoyl phosphate and aspartate to form carbamoyl aspartate and inorganic phosphate, the committed step in the de novo pyrimidine nucleotide biosynthesis pathway.</text>
</comment>
<dbReference type="FunFam" id="3.40.50.1370:FF:000007">
    <property type="entry name" value="Aspartate carbamoyltransferase"/>
    <property type="match status" value="1"/>
</dbReference>
<comment type="similarity">
    <text evidence="2 7">Belongs to the aspartate/ornithine carbamoyltransferase superfamily. ATCase family.</text>
</comment>
<dbReference type="PANTHER" id="PTHR45753">
    <property type="entry name" value="ORNITHINE CARBAMOYLTRANSFERASE, MITOCHONDRIAL"/>
    <property type="match status" value="1"/>
</dbReference>
<dbReference type="EMBL" id="MFFM01000044">
    <property type="protein sequence ID" value="OGF09224.1"/>
    <property type="molecule type" value="Genomic_DNA"/>
</dbReference>
<dbReference type="HAMAP" id="MF_00001">
    <property type="entry name" value="Asp_carb_tr"/>
    <property type="match status" value="1"/>
</dbReference>
<dbReference type="GO" id="GO:0005829">
    <property type="term" value="C:cytosol"/>
    <property type="evidence" value="ECO:0007669"/>
    <property type="project" value="TreeGrafter"/>
</dbReference>
<feature type="binding site" evidence="7">
    <location>
        <position position="108"/>
    </location>
    <ligand>
        <name>carbamoyl phosphate</name>
        <dbReference type="ChEBI" id="CHEBI:58228"/>
    </ligand>
</feature>
<dbReference type="AlphaFoldDB" id="A0A1F5R432"/>
<dbReference type="PRINTS" id="PR00101">
    <property type="entry name" value="ATCASE"/>
</dbReference>
<feature type="binding site" evidence="7">
    <location>
        <position position="86"/>
    </location>
    <ligand>
        <name>L-aspartate</name>
        <dbReference type="ChEBI" id="CHEBI:29991"/>
    </ligand>
</feature>
<keyword evidence="3 7" id="KW-0808">Transferase</keyword>
<feature type="binding site" evidence="7">
    <location>
        <position position="223"/>
    </location>
    <ligand>
        <name>L-aspartate</name>
        <dbReference type="ChEBI" id="CHEBI:29991"/>
    </ligand>
</feature>
<dbReference type="GO" id="GO:0044205">
    <property type="term" value="P:'de novo' UMP biosynthetic process"/>
    <property type="evidence" value="ECO:0007669"/>
    <property type="project" value="UniProtKB-UniRule"/>
</dbReference>
<dbReference type="Pfam" id="PF02729">
    <property type="entry name" value="OTCace_N"/>
    <property type="match status" value="1"/>
</dbReference>
<feature type="binding site" evidence="7">
    <location>
        <position position="59"/>
    </location>
    <ligand>
        <name>carbamoyl phosphate</name>
        <dbReference type="ChEBI" id="CHEBI:58228"/>
    </ligand>
</feature>